<dbReference type="KEGG" id="mmar:MODMU_3778"/>
<proteinExistence type="predicted"/>
<protein>
    <submittedName>
        <fullName evidence="2">Uncharacterized protein</fullName>
    </submittedName>
</protein>
<organism evidence="2 3">
    <name type="scientific">Modestobacter italicus (strain DSM 44449 / CECT 9708 / BC 501)</name>
    <dbReference type="NCBI Taxonomy" id="2732864"/>
    <lineage>
        <taxon>Bacteria</taxon>
        <taxon>Bacillati</taxon>
        <taxon>Actinomycetota</taxon>
        <taxon>Actinomycetes</taxon>
        <taxon>Geodermatophilales</taxon>
        <taxon>Geodermatophilaceae</taxon>
        <taxon>Modestobacter</taxon>
    </lineage>
</organism>
<gene>
    <name evidence="2" type="ordered locus">MODMU_3778</name>
</gene>
<reference evidence="2 3" key="1">
    <citation type="journal article" date="2012" name="J. Bacteriol.">
        <title>Genome Sequence of Radiation-Resistant Modestobacter marinus Strain BC501, a Representative Actinobacterium That Thrives on Calcareous Stone Surfaces.</title>
        <authorList>
            <person name="Normand P."/>
            <person name="Gury J."/>
            <person name="Pujic P."/>
            <person name="Chouaia B."/>
            <person name="Crotti E."/>
            <person name="Brusetti L."/>
            <person name="Daffonchio D."/>
            <person name="Vacherie B."/>
            <person name="Barbe V."/>
            <person name="Medigue C."/>
            <person name="Calteau A."/>
            <person name="Ghodhbane-Gtari F."/>
            <person name="Essoussi I."/>
            <person name="Nouioui I."/>
            <person name="Abbassi-Ghozzi I."/>
            <person name="Gtari M."/>
        </authorList>
    </citation>
    <scope>NUCLEOTIDE SEQUENCE [LARGE SCALE GENOMIC DNA]</scope>
    <source>
        <strain evidence="3">BC 501</strain>
    </source>
</reference>
<keyword evidence="3" id="KW-1185">Reference proteome</keyword>
<feature type="region of interest" description="Disordered" evidence="1">
    <location>
        <begin position="1"/>
        <end position="32"/>
    </location>
</feature>
<dbReference type="Proteomes" id="UP000006461">
    <property type="component" value="Chromosome"/>
</dbReference>
<accession>I4F0M0</accession>
<evidence type="ECO:0000313" key="2">
    <source>
        <dbReference type="EMBL" id="CCH89183.1"/>
    </source>
</evidence>
<dbReference type="AlphaFoldDB" id="I4F0M0"/>
<dbReference type="EMBL" id="FO203431">
    <property type="protein sequence ID" value="CCH89183.1"/>
    <property type="molecule type" value="Genomic_DNA"/>
</dbReference>
<feature type="compositionally biased region" description="Basic and acidic residues" evidence="1">
    <location>
        <begin position="1"/>
        <end position="11"/>
    </location>
</feature>
<sequence>MSDGTDHDRVVVADSTGNLGTAQGGPGRHGLRPAIEPGGDRLIRALDSEPVNAITGQLGELPQPSSPAT</sequence>
<evidence type="ECO:0000313" key="3">
    <source>
        <dbReference type="Proteomes" id="UP000006461"/>
    </source>
</evidence>
<dbReference type="HOGENOM" id="CLU_2771342_0_0_11"/>
<evidence type="ECO:0000256" key="1">
    <source>
        <dbReference type="SAM" id="MobiDB-lite"/>
    </source>
</evidence>
<name>I4F0M0_MODI5</name>